<dbReference type="EMBL" id="PGCI01000006">
    <property type="protein sequence ID" value="PLW51330.1"/>
    <property type="molecule type" value="Genomic_DNA"/>
</dbReference>
<keyword evidence="2" id="KW-0064">Aspartyl protease</keyword>
<feature type="compositionally biased region" description="Basic and acidic residues" evidence="4">
    <location>
        <begin position="30"/>
        <end position="40"/>
    </location>
</feature>
<dbReference type="InterPro" id="IPR001969">
    <property type="entry name" value="Aspartic_peptidase_AS"/>
</dbReference>
<feature type="compositionally biased region" description="Polar residues" evidence="4">
    <location>
        <begin position="1"/>
        <end position="18"/>
    </location>
</feature>
<dbReference type="SUPFAM" id="SSF50630">
    <property type="entry name" value="Acid proteases"/>
    <property type="match status" value="1"/>
</dbReference>
<evidence type="ECO:0000256" key="3">
    <source>
        <dbReference type="PROSITE-ProRule" id="PRU00047"/>
    </source>
</evidence>
<feature type="domain" description="CCHC-type" evidence="5">
    <location>
        <begin position="55"/>
        <end position="70"/>
    </location>
</feature>
<dbReference type="SMART" id="SM00343">
    <property type="entry name" value="ZnF_C2HC"/>
    <property type="match status" value="1"/>
</dbReference>
<dbReference type="InterPro" id="IPR036875">
    <property type="entry name" value="Znf_CCHC_sf"/>
</dbReference>
<keyword evidence="1" id="KW-0507">mRNA processing</keyword>
<dbReference type="PROSITE" id="PS00141">
    <property type="entry name" value="ASP_PROTEASE"/>
    <property type="match status" value="1"/>
</dbReference>
<feature type="region of interest" description="Disordered" evidence="4">
    <location>
        <begin position="1"/>
        <end position="60"/>
    </location>
</feature>
<keyword evidence="3" id="KW-0863">Zinc-finger</keyword>
<dbReference type="SUPFAM" id="SSF57756">
    <property type="entry name" value="Retrovirus zinc finger-like domains"/>
    <property type="match status" value="1"/>
</dbReference>
<dbReference type="GO" id="GO:0008270">
    <property type="term" value="F:zinc ion binding"/>
    <property type="evidence" value="ECO:0007669"/>
    <property type="project" value="UniProtKB-KW"/>
</dbReference>
<evidence type="ECO:0000313" key="7">
    <source>
        <dbReference type="Proteomes" id="UP000235392"/>
    </source>
</evidence>
<evidence type="ECO:0000256" key="4">
    <source>
        <dbReference type="SAM" id="MobiDB-lite"/>
    </source>
</evidence>
<accession>A0A2N5VN15</accession>
<comment type="caution">
    <text evidence="6">The sequence shown here is derived from an EMBL/GenBank/DDBJ whole genome shotgun (WGS) entry which is preliminary data.</text>
</comment>
<evidence type="ECO:0000313" key="6">
    <source>
        <dbReference type="EMBL" id="PLW51330.1"/>
    </source>
</evidence>
<gene>
    <name evidence="6" type="ORF">PCASD_01022</name>
</gene>
<keyword evidence="2" id="KW-0378">Hydrolase</keyword>
<organism evidence="6 7">
    <name type="scientific">Puccinia coronata f. sp. avenae</name>
    <dbReference type="NCBI Taxonomy" id="200324"/>
    <lineage>
        <taxon>Eukaryota</taxon>
        <taxon>Fungi</taxon>
        <taxon>Dikarya</taxon>
        <taxon>Basidiomycota</taxon>
        <taxon>Pucciniomycotina</taxon>
        <taxon>Pucciniomycetes</taxon>
        <taxon>Pucciniales</taxon>
        <taxon>Pucciniaceae</taxon>
        <taxon>Puccinia</taxon>
    </lineage>
</organism>
<dbReference type="AlphaFoldDB" id="A0A2N5VN15"/>
<dbReference type="GO" id="GO:0006508">
    <property type="term" value="P:proteolysis"/>
    <property type="evidence" value="ECO:0007669"/>
    <property type="project" value="InterPro"/>
</dbReference>
<dbReference type="Gene3D" id="2.40.70.10">
    <property type="entry name" value="Acid Proteases"/>
    <property type="match status" value="1"/>
</dbReference>
<proteinExistence type="predicted"/>
<dbReference type="GO" id="GO:0003676">
    <property type="term" value="F:nucleic acid binding"/>
    <property type="evidence" value="ECO:0007669"/>
    <property type="project" value="InterPro"/>
</dbReference>
<dbReference type="Gene3D" id="4.10.60.10">
    <property type="entry name" value="Zinc finger, CCHC-type"/>
    <property type="match status" value="1"/>
</dbReference>
<dbReference type="GO" id="GO:0004190">
    <property type="term" value="F:aspartic-type endopeptidase activity"/>
    <property type="evidence" value="ECO:0007669"/>
    <property type="project" value="UniProtKB-KW"/>
</dbReference>
<reference evidence="6 7" key="1">
    <citation type="submission" date="2017-11" db="EMBL/GenBank/DDBJ databases">
        <title>De novo assembly and phasing of dikaryotic genomes from two isolates of Puccinia coronata f. sp. avenae, the causal agent of oat crown rust.</title>
        <authorList>
            <person name="Miller M.E."/>
            <person name="Zhang Y."/>
            <person name="Omidvar V."/>
            <person name="Sperschneider J."/>
            <person name="Schwessinger B."/>
            <person name="Raley C."/>
            <person name="Palmer J.M."/>
            <person name="Garnica D."/>
            <person name="Upadhyaya N."/>
            <person name="Rathjen J."/>
            <person name="Taylor J.M."/>
            <person name="Park R.F."/>
            <person name="Dodds P.N."/>
            <person name="Hirsch C.D."/>
            <person name="Kianian S.F."/>
            <person name="Figueroa M."/>
        </authorList>
    </citation>
    <scope>NUCLEOTIDE SEQUENCE [LARGE SCALE GENOMIC DNA]</scope>
    <source>
        <strain evidence="6">12SD80</strain>
    </source>
</reference>
<keyword evidence="3" id="KW-0862">Zinc</keyword>
<protein>
    <recommendedName>
        <fullName evidence="5">CCHC-type domain-containing protein</fullName>
    </recommendedName>
</protein>
<sequence length="459" mass="52305">MRQNKPTTSYSSTQNSKPSWRYNPPSTKVEPSKTEVDAKKPSNATAQTTKSKDVCNFCRQPGHYSRECPKRRQRINEVGMTAEDYDNNDQEIDDNNLSPKDEVEESPDQQEHNQLILAMNQDRDYNDYDPSGPIHNDFYGLAIECEPLTEYSIAEIQAESHQPQTWNNNCHSPHIEDARLMRCKPDKGKAHLIGFQTITPVLINHQEYPCLLDSGASCSIISKQLLLKILPDWESSLMPITHARFHSCSDQLKALGIIELALIFPHTRGSVRIVAEFVVMENARMQYLIVGNDYQSLYGFDITNSKERYFTIGNENKKKKFSLRSDFQEKTPVSSEISALKKSDPQMDKFVQEELSDAKVYDKLTLDQKQALFTTLFNNKTAFADTTHPLGAVKGHEVHIKLTTERPYPPLLRRPPYPASPKSREALEEHIEELQLRAASFCKASPTKWGSVRNLGVKK</sequence>
<evidence type="ECO:0000256" key="2">
    <source>
        <dbReference type="ARBA" id="ARBA00022750"/>
    </source>
</evidence>
<keyword evidence="2" id="KW-0645">Protease</keyword>
<name>A0A2N5VN15_9BASI</name>
<dbReference type="InterPro" id="IPR021109">
    <property type="entry name" value="Peptidase_aspartic_dom_sf"/>
</dbReference>
<feature type="compositionally biased region" description="Acidic residues" evidence="4">
    <location>
        <begin position="83"/>
        <end position="94"/>
    </location>
</feature>
<evidence type="ECO:0000256" key="1">
    <source>
        <dbReference type="ARBA" id="ARBA00022664"/>
    </source>
</evidence>
<evidence type="ECO:0000259" key="5">
    <source>
        <dbReference type="PROSITE" id="PS50158"/>
    </source>
</evidence>
<dbReference type="GO" id="GO:0006397">
    <property type="term" value="P:mRNA processing"/>
    <property type="evidence" value="ECO:0007669"/>
    <property type="project" value="UniProtKB-KW"/>
</dbReference>
<feature type="region of interest" description="Disordered" evidence="4">
    <location>
        <begin position="80"/>
        <end position="111"/>
    </location>
</feature>
<dbReference type="Proteomes" id="UP000235392">
    <property type="component" value="Unassembled WGS sequence"/>
</dbReference>
<dbReference type="PROSITE" id="PS50158">
    <property type="entry name" value="ZF_CCHC"/>
    <property type="match status" value="1"/>
</dbReference>
<dbReference type="Pfam" id="PF00098">
    <property type="entry name" value="zf-CCHC"/>
    <property type="match status" value="1"/>
</dbReference>
<keyword evidence="3" id="KW-0479">Metal-binding</keyword>
<dbReference type="InterPro" id="IPR001878">
    <property type="entry name" value="Znf_CCHC"/>
</dbReference>